<dbReference type="GO" id="GO:0019948">
    <property type="term" value="F:SUMO activating enzyme activity"/>
    <property type="evidence" value="ECO:0007669"/>
    <property type="project" value="TreeGrafter"/>
</dbReference>
<evidence type="ECO:0000313" key="4">
    <source>
        <dbReference type="WBParaSite" id="jg4287"/>
    </source>
</evidence>
<dbReference type="GO" id="GO:0031510">
    <property type="term" value="C:SUMO activating enzyme complex"/>
    <property type="evidence" value="ECO:0007669"/>
    <property type="project" value="TreeGrafter"/>
</dbReference>
<feature type="domain" description="THIF-type NAD/FAD binding fold" evidence="2">
    <location>
        <begin position="31"/>
        <end position="118"/>
    </location>
</feature>
<sequence>MSAVQCLPTAVAGASSASKTEEISKAEAELYDRQIRLWGLEAQNRLRNASVLLVGMSGLGAEIAKNLMLSGLKSLTIMDDKKVTQDDYASQFLLSPESIGENRAESSKQKTQVLNPMVPSGRGFGWVGYAFSDFNNHAFLVPKPKQSADVATLEDSDEEAEGGQPLAKKKKLNGAGQVDTVTLEDDAEQKIKKNVNFSSFDQAFNMDWSSKHCSRRMKSSIPPTFFQIRALLRLYDTSQEFTLDKLVEQWKDELNTANLDEASQRNSLEDFKFLSDPQLSPVCAIVGSIIGQEAIKSISQNDPPLKNVFLYSALDTTGIVCDLPLKL</sequence>
<evidence type="ECO:0000313" key="3">
    <source>
        <dbReference type="Proteomes" id="UP000887574"/>
    </source>
</evidence>
<reference evidence="4" key="1">
    <citation type="submission" date="2022-11" db="UniProtKB">
        <authorList>
            <consortium name="WormBaseParasite"/>
        </authorList>
    </citation>
    <scope>IDENTIFICATION</scope>
</reference>
<evidence type="ECO:0000256" key="1">
    <source>
        <dbReference type="ARBA" id="ARBA00005673"/>
    </source>
</evidence>
<dbReference type="Pfam" id="PF00899">
    <property type="entry name" value="ThiF"/>
    <property type="match status" value="1"/>
</dbReference>
<evidence type="ECO:0000259" key="2">
    <source>
        <dbReference type="Pfam" id="PF00899"/>
    </source>
</evidence>
<dbReference type="InterPro" id="IPR000594">
    <property type="entry name" value="ThiF_NAD_FAD-bd"/>
</dbReference>
<dbReference type="PANTHER" id="PTHR10953:SF162">
    <property type="entry name" value="SUMO-ACTIVATING ENZYME SUBUNIT 1"/>
    <property type="match status" value="1"/>
</dbReference>
<proteinExistence type="inferred from homology"/>
<organism evidence="3 4">
    <name type="scientific">Ditylenchus dipsaci</name>
    <dbReference type="NCBI Taxonomy" id="166011"/>
    <lineage>
        <taxon>Eukaryota</taxon>
        <taxon>Metazoa</taxon>
        <taxon>Ecdysozoa</taxon>
        <taxon>Nematoda</taxon>
        <taxon>Chromadorea</taxon>
        <taxon>Rhabditida</taxon>
        <taxon>Tylenchina</taxon>
        <taxon>Tylenchomorpha</taxon>
        <taxon>Sphaerularioidea</taxon>
        <taxon>Anguinidae</taxon>
        <taxon>Anguininae</taxon>
        <taxon>Ditylenchus</taxon>
    </lineage>
</organism>
<dbReference type="PANTHER" id="PTHR10953">
    <property type="entry name" value="UBIQUITIN-ACTIVATING ENZYME E1"/>
    <property type="match status" value="1"/>
</dbReference>
<dbReference type="GO" id="GO:0005737">
    <property type="term" value="C:cytoplasm"/>
    <property type="evidence" value="ECO:0007669"/>
    <property type="project" value="TreeGrafter"/>
</dbReference>
<dbReference type="Proteomes" id="UP000887574">
    <property type="component" value="Unplaced"/>
</dbReference>
<dbReference type="GO" id="GO:0016925">
    <property type="term" value="P:protein sumoylation"/>
    <property type="evidence" value="ECO:0007669"/>
    <property type="project" value="TreeGrafter"/>
</dbReference>
<keyword evidence="3" id="KW-1185">Reference proteome</keyword>
<protein>
    <submittedName>
        <fullName evidence="4">THIF-type NAD/FAD binding fold domain-containing protein</fullName>
    </submittedName>
</protein>
<accession>A0A915EB51</accession>
<dbReference type="InterPro" id="IPR035985">
    <property type="entry name" value="Ubiquitin-activating_enz"/>
</dbReference>
<name>A0A915EB51_9BILA</name>
<dbReference type="Gene3D" id="3.40.50.720">
    <property type="entry name" value="NAD(P)-binding Rossmann-like Domain"/>
    <property type="match status" value="2"/>
</dbReference>
<dbReference type="SUPFAM" id="SSF69572">
    <property type="entry name" value="Activating enzymes of the ubiquitin-like proteins"/>
    <property type="match status" value="1"/>
</dbReference>
<dbReference type="InterPro" id="IPR045886">
    <property type="entry name" value="ThiF/MoeB/HesA"/>
</dbReference>
<dbReference type="WBParaSite" id="jg4287">
    <property type="protein sequence ID" value="jg4287"/>
    <property type="gene ID" value="jg4287"/>
</dbReference>
<dbReference type="AlphaFoldDB" id="A0A915EB51"/>
<comment type="similarity">
    <text evidence="1">Belongs to the ubiquitin-activating E1 family.</text>
</comment>